<gene>
    <name evidence="1" type="ORF">DSO57_1025873</name>
</gene>
<dbReference type="Proteomes" id="UP001165960">
    <property type="component" value="Unassembled WGS sequence"/>
</dbReference>
<name>A0ACC2T243_9FUNG</name>
<sequence length="296" mass="33799">MKGLQMLEWILRAVLCVGFVSNVVCLWVILRQDIRKIDMGLAFVMASSDLLLVVYKLVEAVCMHSAGPKAVLANAEFGQWHGVMTTFLLQMSLYSVGFMAALRFWAIYLRRRVNAPVWWTVFVVPQLILIVFLVAVAIQGRYQSLQVMFLFFPEIKSSSWVVVACRYQLLFYHTFPVLAVNISYPCIARLYQVNLRHLQSTNSLGKQTCLIYAKIVSLVLIYDLAMVPVVYVFLAETLTNELQSPLIESVSLVTLISMTCINPLVLLTLHHETLREFKHLLSHVRARLSSYNRTSF</sequence>
<accession>A0ACC2T243</accession>
<comment type="caution">
    <text evidence="1">The sequence shown here is derived from an EMBL/GenBank/DDBJ whole genome shotgun (WGS) entry which is preliminary data.</text>
</comment>
<keyword evidence="2" id="KW-1185">Reference proteome</keyword>
<reference evidence="1" key="1">
    <citation type="submission" date="2022-04" db="EMBL/GenBank/DDBJ databases">
        <title>Genome of the entomopathogenic fungus Entomophthora muscae.</title>
        <authorList>
            <person name="Elya C."/>
            <person name="Lovett B.R."/>
            <person name="Lee E."/>
            <person name="Macias A.M."/>
            <person name="Hajek A.E."/>
            <person name="De Bivort B.L."/>
            <person name="Kasson M.T."/>
            <person name="De Fine Licht H.H."/>
            <person name="Stajich J.E."/>
        </authorList>
    </citation>
    <scope>NUCLEOTIDE SEQUENCE</scope>
    <source>
        <strain evidence="1">Berkeley</strain>
    </source>
</reference>
<proteinExistence type="predicted"/>
<organism evidence="1 2">
    <name type="scientific">Entomophthora muscae</name>
    <dbReference type="NCBI Taxonomy" id="34485"/>
    <lineage>
        <taxon>Eukaryota</taxon>
        <taxon>Fungi</taxon>
        <taxon>Fungi incertae sedis</taxon>
        <taxon>Zoopagomycota</taxon>
        <taxon>Entomophthoromycotina</taxon>
        <taxon>Entomophthoromycetes</taxon>
        <taxon>Entomophthorales</taxon>
        <taxon>Entomophthoraceae</taxon>
        <taxon>Entomophthora</taxon>
    </lineage>
</organism>
<evidence type="ECO:0000313" key="2">
    <source>
        <dbReference type="Proteomes" id="UP001165960"/>
    </source>
</evidence>
<dbReference type="EMBL" id="QTSX02003698">
    <property type="protein sequence ID" value="KAJ9068724.1"/>
    <property type="molecule type" value="Genomic_DNA"/>
</dbReference>
<evidence type="ECO:0000313" key="1">
    <source>
        <dbReference type="EMBL" id="KAJ9068724.1"/>
    </source>
</evidence>
<protein>
    <submittedName>
        <fullName evidence="1">Uncharacterized protein</fullName>
    </submittedName>
</protein>